<feature type="transmembrane region" description="Helical" evidence="7">
    <location>
        <begin position="308"/>
        <end position="334"/>
    </location>
</feature>
<keyword evidence="6 7" id="KW-0472">Membrane</keyword>
<dbReference type="PANTHER" id="PTHR30465:SF0">
    <property type="entry name" value="OLIGOPEPTIDE TRANSPORT SYSTEM PERMEASE PROTEIN APPB"/>
    <property type="match status" value="1"/>
</dbReference>
<accession>A0A6B1DCB7</accession>
<dbReference type="PROSITE" id="PS50928">
    <property type="entry name" value="ABC_TM1"/>
    <property type="match status" value="1"/>
</dbReference>
<feature type="transmembrane region" description="Helical" evidence="7">
    <location>
        <begin position="208"/>
        <end position="227"/>
    </location>
</feature>
<evidence type="ECO:0000313" key="9">
    <source>
        <dbReference type="EMBL" id="MYC96687.1"/>
    </source>
</evidence>
<dbReference type="InterPro" id="IPR045621">
    <property type="entry name" value="BPD_transp_1_N"/>
</dbReference>
<evidence type="ECO:0000256" key="7">
    <source>
        <dbReference type="RuleBase" id="RU363032"/>
    </source>
</evidence>
<dbReference type="Pfam" id="PF19300">
    <property type="entry name" value="BPD_transp_1_N"/>
    <property type="match status" value="1"/>
</dbReference>
<gene>
    <name evidence="9" type="ORF">F4X14_17105</name>
</gene>
<dbReference type="AlphaFoldDB" id="A0A6B1DCB7"/>
<proteinExistence type="inferred from homology"/>
<organism evidence="9">
    <name type="scientific">Caldilineaceae bacterium SB0661_bin_32</name>
    <dbReference type="NCBI Taxonomy" id="2605255"/>
    <lineage>
        <taxon>Bacteria</taxon>
        <taxon>Bacillati</taxon>
        <taxon>Chloroflexota</taxon>
        <taxon>Caldilineae</taxon>
        <taxon>Caldilineales</taxon>
        <taxon>Caldilineaceae</taxon>
    </lineage>
</organism>
<comment type="subcellular location">
    <subcellularLocation>
        <location evidence="1 7">Cell membrane</location>
        <topology evidence="1 7">Multi-pass membrane protein</topology>
    </subcellularLocation>
</comment>
<keyword evidence="2 7" id="KW-0813">Transport</keyword>
<dbReference type="Gene3D" id="1.10.3720.10">
    <property type="entry name" value="MetI-like"/>
    <property type="match status" value="1"/>
</dbReference>
<comment type="caution">
    <text evidence="9">The sequence shown here is derived from an EMBL/GenBank/DDBJ whole genome shotgun (WGS) entry which is preliminary data.</text>
</comment>
<feature type="transmembrane region" description="Helical" evidence="7">
    <location>
        <begin position="155"/>
        <end position="181"/>
    </location>
</feature>
<sequence length="341" mass="38160">MPAAGGLMTTYIIRRIWLIFPILFIITIVNFGLMHLAPGDPTQFMLPPDIAFEHIEITIDGHGYKYEAKEGYEDYLKEKLGLDKPIHVQYLRWLWNLSQGNFGRSMIDQADVFEEMVRRLPVTLRLTVTSLAVSLVVGLGLGVLSALFQYSLFDVVTTVISFLFLSLPGFFFLLLAIWVFALQLNWLPASGMYSVGGDRGLWDSLKHMILPVTVLGLGGSAGFIRFARTSMLEVMGEDYVRTAQAKGLPERVVIMRHAFRNALMPIVTIVSYRLPALFAGSVLVERLANWPGIGRWVLDAALSKDYPVMMANVIVIAILTLIANLIADIAYAFVDPRIAYR</sequence>
<dbReference type="SUPFAM" id="SSF161098">
    <property type="entry name" value="MetI-like"/>
    <property type="match status" value="1"/>
</dbReference>
<evidence type="ECO:0000259" key="8">
    <source>
        <dbReference type="PROSITE" id="PS50928"/>
    </source>
</evidence>
<reference evidence="9" key="1">
    <citation type="submission" date="2019-09" db="EMBL/GenBank/DDBJ databases">
        <title>Characterisation of the sponge microbiome using genome-centric metagenomics.</title>
        <authorList>
            <person name="Engelberts J.P."/>
            <person name="Robbins S.J."/>
            <person name="De Goeij J.M."/>
            <person name="Aranda M."/>
            <person name="Bell S.C."/>
            <person name="Webster N.S."/>
        </authorList>
    </citation>
    <scope>NUCLEOTIDE SEQUENCE</scope>
    <source>
        <strain evidence="9">SB0661_bin_32</strain>
    </source>
</reference>
<evidence type="ECO:0000256" key="6">
    <source>
        <dbReference type="ARBA" id="ARBA00023136"/>
    </source>
</evidence>
<feature type="transmembrane region" description="Helical" evidence="7">
    <location>
        <begin position="263"/>
        <end position="288"/>
    </location>
</feature>
<dbReference type="PANTHER" id="PTHR30465">
    <property type="entry name" value="INNER MEMBRANE ABC TRANSPORTER"/>
    <property type="match status" value="1"/>
</dbReference>
<name>A0A6B1DCB7_9CHLR</name>
<keyword evidence="4 7" id="KW-0812">Transmembrane</keyword>
<feature type="domain" description="ABC transmembrane type-1" evidence="8">
    <location>
        <begin position="120"/>
        <end position="327"/>
    </location>
</feature>
<dbReference type="InterPro" id="IPR035906">
    <property type="entry name" value="MetI-like_sf"/>
</dbReference>
<dbReference type="GO" id="GO:0055085">
    <property type="term" value="P:transmembrane transport"/>
    <property type="evidence" value="ECO:0007669"/>
    <property type="project" value="InterPro"/>
</dbReference>
<dbReference type="Pfam" id="PF00528">
    <property type="entry name" value="BPD_transp_1"/>
    <property type="match status" value="1"/>
</dbReference>
<evidence type="ECO:0000256" key="4">
    <source>
        <dbReference type="ARBA" id="ARBA00022692"/>
    </source>
</evidence>
<comment type="similarity">
    <text evidence="7">Belongs to the binding-protein-dependent transport system permease family.</text>
</comment>
<dbReference type="CDD" id="cd06261">
    <property type="entry name" value="TM_PBP2"/>
    <property type="match status" value="1"/>
</dbReference>
<dbReference type="InterPro" id="IPR000515">
    <property type="entry name" value="MetI-like"/>
</dbReference>
<dbReference type="GO" id="GO:0005886">
    <property type="term" value="C:plasma membrane"/>
    <property type="evidence" value="ECO:0007669"/>
    <property type="project" value="UniProtKB-SubCell"/>
</dbReference>
<keyword evidence="3" id="KW-1003">Cell membrane</keyword>
<feature type="transmembrane region" description="Helical" evidence="7">
    <location>
        <begin position="16"/>
        <end position="37"/>
    </location>
</feature>
<evidence type="ECO:0000256" key="1">
    <source>
        <dbReference type="ARBA" id="ARBA00004651"/>
    </source>
</evidence>
<keyword evidence="5 7" id="KW-1133">Transmembrane helix</keyword>
<evidence type="ECO:0000256" key="3">
    <source>
        <dbReference type="ARBA" id="ARBA00022475"/>
    </source>
</evidence>
<dbReference type="EMBL" id="VXMH01000094">
    <property type="protein sequence ID" value="MYC96687.1"/>
    <property type="molecule type" value="Genomic_DNA"/>
</dbReference>
<protein>
    <submittedName>
        <fullName evidence="9">ABC transporter permease</fullName>
    </submittedName>
</protein>
<evidence type="ECO:0000256" key="5">
    <source>
        <dbReference type="ARBA" id="ARBA00022989"/>
    </source>
</evidence>
<evidence type="ECO:0000256" key="2">
    <source>
        <dbReference type="ARBA" id="ARBA00022448"/>
    </source>
</evidence>
<feature type="transmembrane region" description="Helical" evidence="7">
    <location>
        <begin position="126"/>
        <end position="148"/>
    </location>
</feature>